<keyword evidence="11 19" id="KW-0067">ATP-binding</keyword>
<keyword evidence="12 21" id="KW-1133">Transmembrane helix</keyword>
<dbReference type="EMBL" id="SDRB02010430">
    <property type="protein sequence ID" value="THG06472.1"/>
    <property type="molecule type" value="Genomic_DNA"/>
</dbReference>
<evidence type="ECO:0000256" key="15">
    <source>
        <dbReference type="ARBA" id="ARBA00023170"/>
    </source>
</evidence>
<keyword evidence="4" id="KW-0723">Serine/threonine-protein kinase</keyword>
<dbReference type="FunFam" id="1.10.510.10:FF:001722">
    <property type="entry name" value="G-type lectin S-receptor-like serine/threonine-protein kinase B120"/>
    <property type="match status" value="1"/>
</dbReference>
<keyword evidence="16" id="KW-0325">Glycoprotein</keyword>
<dbReference type="PANTHER" id="PTHR32444:SF183">
    <property type="entry name" value="APPLE DOMAIN-CONTAINING PROTEIN"/>
    <property type="match status" value="1"/>
</dbReference>
<evidence type="ECO:0000313" key="25">
    <source>
        <dbReference type="EMBL" id="THG06472.1"/>
    </source>
</evidence>
<dbReference type="InterPro" id="IPR000858">
    <property type="entry name" value="S_locus_glycoprot_dom"/>
</dbReference>
<dbReference type="Pfam" id="PF00954">
    <property type="entry name" value="S_locus_glycop"/>
    <property type="match status" value="2"/>
</dbReference>
<dbReference type="InterPro" id="IPR001245">
    <property type="entry name" value="Ser-Thr/Tyr_kinase_cat_dom"/>
</dbReference>
<feature type="region of interest" description="Disordered" evidence="20">
    <location>
        <begin position="1541"/>
        <end position="1565"/>
    </location>
</feature>
<evidence type="ECO:0000259" key="24">
    <source>
        <dbReference type="PROSITE" id="PS50948"/>
    </source>
</evidence>
<dbReference type="InterPro" id="IPR021820">
    <property type="entry name" value="S-locus_recpt_kinase_C"/>
</dbReference>
<dbReference type="InterPro" id="IPR008271">
    <property type="entry name" value="Ser/Thr_kinase_AS"/>
</dbReference>
<keyword evidence="8" id="KW-0732">Signal</keyword>
<dbReference type="SMART" id="SM00108">
    <property type="entry name" value="B_lectin"/>
    <property type="match status" value="2"/>
</dbReference>
<evidence type="ECO:0000313" key="26">
    <source>
        <dbReference type="Proteomes" id="UP000306102"/>
    </source>
</evidence>
<dbReference type="GO" id="GO:0016020">
    <property type="term" value="C:membrane"/>
    <property type="evidence" value="ECO:0007669"/>
    <property type="project" value="UniProtKB-SubCell"/>
</dbReference>
<keyword evidence="7 21" id="KW-0812">Transmembrane</keyword>
<feature type="binding site" evidence="19">
    <location>
        <position position="1348"/>
    </location>
    <ligand>
        <name>ATP</name>
        <dbReference type="ChEBI" id="CHEBI:30616"/>
    </ligand>
</feature>
<name>A0A4S4DT93_CAMSN</name>
<dbReference type="FunFam" id="2.90.10.30:FF:000003">
    <property type="entry name" value="Os04g0303100 protein"/>
    <property type="match status" value="2"/>
</dbReference>
<dbReference type="GO" id="GO:0048544">
    <property type="term" value="P:recognition of pollen"/>
    <property type="evidence" value="ECO:0007669"/>
    <property type="project" value="InterPro"/>
</dbReference>
<reference evidence="25 26" key="1">
    <citation type="journal article" date="2018" name="Proc. Natl. Acad. Sci. U.S.A.">
        <title>Draft genome sequence of Camellia sinensis var. sinensis provides insights into the evolution of the tea genome and tea quality.</title>
        <authorList>
            <person name="Wei C."/>
            <person name="Yang H."/>
            <person name="Wang S."/>
            <person name="Zhao J."/>
            <person name="Liu C."/>
            <person name="Gao L."/>
            <person name="Xia E."/>
            <person name="Lu Y."/>
            <person name="Tai Y."/>
            <person name="She G."/>
            <person name="Sun J."/>
            <person name="Cao H."/>
            <person name="Tong W."/>
            <person name="Gao Q."/>
            <person name="Li Y."/>
            <person name="Deng W."/>
            <person name="Jiang X."/>
            <person name="Wang W."/>
            <person name="Chen Q."/>
            <person name="Zhang S."/>
            <person name="Li H."/>
            <person name="Wu J."/>
            <person name="Wang P."/>
            <person name="Li P."/>
            <person name="Shi C."/>
            <person name="Zheng F."/>
            <person name="Jian J."/>
            <person name="Huang B."/>
            <person name="Shan D."/>
            <person name="Shi M."/>
            <person name="Fang C."/>
            <person name="Yue Y."/>
            <person name="Li F."/>
            <person name="Li D."/>
            <person name="Wei S."/>
            <person name="Han B."/>
            <person name="Jiang C."/>
            <person name="Yin Y."/>
            <person name="Xia T."/>
            <person name="Zhang Z."/>
            <person name="Bennetzen J.L."/>
            <person name="Zhao S."/>
            <person name="Wan X."/>
        </authorList>
    </citation>
    <scope>NUCLEOTIDE SEQUENCE [LARGE SCALE GENOMIC DNA]</scope>
    <source>
        <strain evidence="26">cv. Shuchazao</strain>
        <tissue evidence="25">Leaf</tissue>
    </source>
</reference>
<feature type="compositionally biased region" description="Polar residues" evidence="20">
    <location>
        <begin position="1546"/>
        <end position="1558"/>
    </location>
</feature>
<keyword evidence="13 21" id="KW-0472">Membrane</keyword>
<evidence type="ECO:0000259" key="23">
    <source>
        <dbReference type="PROSITE" id="PS50927"/>
    </source>
</evidence>
<dbReference type="GO" id="GO:0004674">
    <property type="term" value="F:protein serine/threonine kinase activity"/>
    <property type="evidence" value="ECO:0007669"/>
    <property type="project" value="UniProtKB-KW"/>
</dbReference>
<feature type="domain" description="Apple" evidence="24">
    <location>
        <begin position="348"/>
        <end position="429"/>
    </location>
</feature>
<dbReference type="FunFam" id="2.90.10.10:FF:000004">
    <property type="entry name" value="G-type lectin S-receptor-like serine/threonine-protein kinase"/>
    <property type="match status" value="2"/>
</dbReference>
<evidence type="ECO:0000256" key="10">
    <source>
        <dbReference type="ARBA" id="ARBA00022777"/>
    </source>
</evidence>
<evidence type="ECO:0000256" key="12">
    <source>
        <dbReference type="ARBA" id="ARBA00022989"/>
    </source>
</evidence>
<evidence type="ECO:0000256" key="16">
    <source>
        <dbReference type="ARBA" id="ARBA00023180"/>
    </source>
</evidence>
<evidence type="ECO:0000256" key="21">
    <source>
        <dbReference type="SAM" id="Phobius"/>
    </source>
</evidence>
<dbReference type="Pfam" id="PF08276">
    <property type="entry name" value="PAN_2"/>
    <property type="match status" value="2"/>
</dbReference>
<comment type="subcellular location">
    <subcellularLocation>
        <location evidence="1">Membrane</location>
        <topology evidence="1">Single-pass membrane protein</topology>
    </subcellularLocation>
</comment>
<evidence type="ECO:0000256" key="17">
    <source>
        <dbReference type="ARBA" id="ARBA00047899"/>
    </source>
</evidence>
<evidence type="ECO:0000256" key="3">
    <source>
        <dbReference type="ARBA" id="ARBA00012513"/>
    </source>
</evidence>
<dbReference type="PROSITE" id="PS50011">
    <property type="entry name" value="PROTEIN_KINASE_DOM"/>
    <property type="match status" value="2"/>
</dbReference>
<dbReference type="GO" id="GO:0005524">
    <property type="term" value="F:ATP binding"/>
    <property type="evidence" value="ECO:0007669"/>
    <property type="project" value="UniProtKB-UniRule"/>
</dbReference>
<dbReference type="SUPFAM" id="SSF56112">
    <property type="entry name" value="Protein kinase-like (PK-like)"/>
    <property type="match status" value="2"/>
</dbReference>
<keyword evidence="26" id="KW-1185">Reference proteome</keyword>
<evidence type="ECO:0000256" key="4">
    <source>
        <dbReference type="ARBA" id="ARBA00022527"/>
    </source>
</evidence>
<keyword evidence="9 19" id="KW-0547">Nucleotide-binding</keyword>
<keyword evidence="14" id="KW-1015">Disulfide bond</keyword>
<feature type="domain" description="Bulb-type lectin" evidence="23">
    <location>
        <begin position="34"/>
        <end position="155"/>
    </location>
</feature>
<dbReference type="PROSITE" id="PS50948">
    <property type="entry name" value="PAN"/>
    <property type="match status" value="2"/>
</dbReference>
<evidence type="ECO:0000256" key="13">
    <source>
        <dbReference type="ARBA" id="ARBA00023136"/>
    </source>
</evidence>
<dbReference type="Gene3D" id="3.40.50.300">
    <property type="entry name" value="P-loop containing nucleotide triphosphate hydrolases"/>
    <property type="match status" value="1"/>
</dbReference>
<dbReference type="SMART" id="SM00220">
    <property type="entry name" value="S_TKc"/>
    <property type="match status" value="1"/>
</dbReference>
<evidence type="ECO:0000256" key="20">
    <source>
        <dbReference type="SAM" id="MobiDB-lite"/>
    </source>
</evidence>
<sequence>MEWDDNSGTVNAKVGSVVDPANFLAFGEALYKWYNRPFMRKFITDNQTIVSSDGSFEMGFFSPGNSKNRYLGIWYNKIATQTAVWVANREIPITNRSGILKITNPGILVLLNETGNIIWSSNTSRTVQNPIAQLLESGNLLVKDANDDNPDNFLWQSFDYPCDTLLPGMKLGKNLVTGRDWYLSSWKSNNDPGRGVFTYWLDLRGYPQFWGSNGSVEWYRSGPWNGLRFSGNPSLKKNSIYKFNFVFNKQEVYYSYELLNSSIVSRFSINENGFVQRWTWVDGKGWVLYLSGPTDTCDTYALCGKYGSCNVGNSPVCGCLDKFVPSRPKEWAMGVSTNGCIRRTPLDCEKGDGFLKYSGIKLPDTQYSWFNESMTLKECQTACSHNCTCMAYTTLNISGEGSGCLLWFGDLIDIKEYTENGQDIYIRMASSESGRTRDIFKHGYNNESQTKDLELPLLDLATIMNATNDFSESNKLGAGGFGTVYKGMLEGQEIAVKRLSRNSKQGVDEFKNEVICIAKLQHRNLVKLLGCCIQGEEKIQKYADPTRSTILDWPKRFHIINGIARGLLYLHQDSRLRIIHRDLKASNVLLDIDMNPKISDFGMARSFRGEETEANTSRVVGTYGYMSPEYAVDGFFSIKSDVFSFGVLVLEIVSGKRNRGFFHSDHNLNLLGHAWMVYKEGTSLELLDEAVKDSCHLFEVLRSIHVGLLCVQQHPEDRPTMSSVVLMLGSEEDAVEVAEVTDGVGESRAGAVCDHDYKNILFDKEEADMDEVIEAAKASYAHNFISQLPQGYDTKNTCMIFTSSMNTSIEAFITMLLFLSFLFSISIICQASDTITTTQFITDNQTTVSSGGSFEMGFFSPGSSNNWYLGIWYKKITTQTVVWVANREIPITNPSGVIKIVNPGILVLLKKTACKIIWSTNTSRSVQNPVAQLLESGNLVVKDANDDNPDNFLWQSFDYPCDTLLPGMKLGKNLVTSRDWYLSSWKSNDDPARGLHTYWLDLHGYPQFWGSNGSVEWYRYGPWNGQRFTGYPSLNQNSIYNFSFFFSKQEAYYIYELLNSSIVSRLLINKNGYMQRWTWVDRRGWVLYTTGPTTTCDSYAMCGAYASCNIGNSPICGCLDKFVPRLPTEWAMGISSSGCVRRKALDCQNRDGFLKYLGIKLPDTRYTWFNESMTLKECQTACLHNCTCMAYAALNISSGEGSGCLLWFGDLIDIKEDENGQDLYIRMASSELVYSTISKASSVGKKGEKIEISLALAMGLGLLIFCLIFYVWRKKQQQQIKRKGTMRDIFKQGGNNESQKKDLELPLFDLATIMNATSNFSASNKLGEGGFGTVYKGTLEEGQQIAVKRLSRNSRQGIDEFKNEVICIAKLQHRNLVKLLGCCIQGEEKMLIYEYMPNKSLDSFIFGPALSKPYGYMSPEYAVDGHFSVKSDVFSFGVLVLEIVSGKRNRGFFHPGHNLNLLGHAWTVYKEGKSLDLLDEAVRNSCHVSEVLRSIHVGLLCVQQSPKDRPTMSSVVLMLESEGALPCPKQPGFFTERNLTEADKSSGGNAPTSTNEFTITILEPR</sequence>
<dbReference type="InterPro" id="IPR027417">
    <property type="entry name" value="P-loop_NTPase"/>
</dbReference>
<evidence type="ECO:0000256" key="6">
    <source>
        <dbReference type="ARBA" id="ARBA00022679"/>
    </source>
</evidence>
<evidence type="ECO:0000256" key="1">
    <source>
        <dbReference type="ARBA" id="ARBA00004167"/>
    </source>
</evidence>
<dbReference type="EC" id="2.7.11.1" evidence="3"/>
<dbReference type="InterPro" id="IPR000719">
    <property type="entry name" value="Prot_kinase_dom"/>
</dbReference>
<proteinExistence type="inferred from homology"/>
<evidence type="ECO:0000256" key="14">
    <source>
        <dbReference type="ARBA" id="ARBA00023157"/>
    </source>
</evidence>
<feature type="binding site" evidence="19">
    <location>
        <position position="497"/>
    </location>
    <ligand>
        <name>ATP</name>
        <dbReference type="ChEBI" id="CHEBI:30616"/>
    </ligand>
</feature>
<dbReference type="SMART" id="SM00473">
    <property type="entry name" value="PAN_AP"/>
    <property type="match status" value="2"/>
</dbReference>
<dbReference type="FunFam" id="1.10.510.10:FF:000060">
    <property type="entry name" value="G-type lectin S-receptor-like serine/threonine-protein kinase"/>
    <property type="match status" value="1"/>
</dbReference>
<keyword evidence="6" id="KW-0808">Transferase</keyword>
<dbReference type="Pfam" id="PF07714">
    <property type="entry name" value="PK_Tyr_Ser-Thr"/>
    <property type="match status" value="3"/>
</dbReference>
<evidence type="ECO:0000256" key="8">
    <source>
        <dbReference type="ARBA" id="ARBA00022729"/>
    </source>
</evidence>
<dbReference type="Proteomes" id="UP000306102">
    <property type="component" value="Unassembled WGS sequence"/>
</dbReference>
<dbReference type="InterPro" id="IPR036426">
    <property type="entry name" value="Bulb-type_lectin_dom_sf"/>
</dbReference>
<dbReference type="SUPFAM" id="SSF51110">
    <property type="entry name" value="alpha-D-mannose-specific plant lectins"/>
    <property type="match status" value="2"/>
</dbReference>
<evidence type="ECO:0000256" key="11">
    <source>
        <dbReference type="ARBA" id="ARBA00022840"/>
    </source>
</evidence>
<dbReference type="CDD" id="cd00028">
    <property type="entry name" value="B_lectin"/>
    <property type="match status" value="2"/>
</dbReference>
<evidence type="ECO:0000256" key="18">
    <source>
        <dbReference type="ARBA" id="ARBA00048679"/>
    </source>
</evidence>
<dbReference type="Gene3D" id="1.10.510.10">
    <property type="entry name" value="Transferase(Phosphotransferase) domain 1"/>
    <property type="match status" value="2"/>
</dbReference>
<dbReference type="STRING" id="542762.A0A4S4DT93"/>
<evidence type="ECO:0000256" key="7">
    <source>
        <dbReference type="ARBA" id="ARBA00022692"/>
    </source>
</evidence>
<protein>
    <recommendedName>
        <fullName evidence="3">non-specific serine/threonine protein kinase</fullName>
        <ecNumber evidence="3">2.7.11.1</ecNumber>
    </recommendedName>
</protein>
<keyword evidence="5" id="KW-0597">Phosphoprotein</keyword>
<dbReference type="FunFam" id="3.30.200.20:FF:000195">
    <property type="entry name" value="G-type lectin S-receptor-like serine/threonine-protein kinase"/>
    <property type="match status" value="2"/>
</dbReference>
<dbReference type="PROSITE" id="PS50927">
    <property type="entry name" value="BULB_LECTIN"/>
    <property type="match status" value="2"/>
</dbReference>
<dbReference type="PROSITE" id="PS00107">
    <property type="entry name" value="PROTEIN_KINASE_ATP"/>
    <property type="match status" value="2"/>
</dbReference>
<comment type="caution">
    <text evidence="25">The sequence shown here is derived from an EMBL/GenBank/DDBJ whole genome shotgun (WGS) entry which is preliminary data.</text>
</comment>
<feature type="domain" description="Apple" evidence="24">
    <location>
        <begin position="1147"/>
        <end position="1228"/>
    </location>
</feature>
<dbReference type="InterPro" id="IPR017441">
    <property type="entry name" value="Protein_kinase_ATP_BS"/>
</dbReference>
<feature type="domain" description="Bulb-type lectin" evidence="23">
    <location>
        <begin position="832"/>
        <end position="954"/>
    </location>
</feature>
<dbReference type="FunFam" id="3.50.4.10:FF:000002">
    <property type="entry name" value="G-type lectin S-receptor-like serine/threonine-protein kinase"/>
    <property type="match status" value="1"/>
</dbReference>
<dbReference type="Gene3D" id="3.30.200.20">
    <property type="entry name" value="Phosphorylase Kinase, domain 1"/>
    <property type="match status" value="2"/>
</dbReference>
<dbReference type="InterPro" id="IPR001480">
    <property type="entry name" value="Bulb-type_lectin_dom"/>
</dbReference>
<gene>
    <name evidence="25" type="ORF">TEA_011799</name>
</gene>
<comment type="similarity">
    <text evidence="2">Belongs to the protein kinase superfamily. TKL Ser/Thr protein kinase family. ROCO subfamily.</text>
</comment>
<dbReference type="PROSITE" id="PS00108">
    <property type="entry name" value="PROTEIN_KINASE_ST"/>
    <property type="match status" value="1"/>
</dbReference>
<dbReference type="Gene3D" id="2.90.10.10">
    <property type="entry name" value="Bulb-type lectin domain"/>
    <property type="match status" value="2"/>
</dbReference>
<organism evidence="25 26">
    <name type="scientific">Camellia sinensis var. sinensis</name>
    <name type="common">China tea</name>
    <dbReference type="NCBI Taxonomy" id="542762"/>
    <lineage>
        <taxon>Eukaryota</taxon>
        <taxon>Viridiplantae</taxon>
        <taxon>Streptophyta</taxon>
        <taxon>Embryophyta</taxon>
        <taxon>Tracheophyta</taxon>
        <taxon>Spermatophyta</taxon>
        <taxon>Magnoliopsida</taxon>
        <taxon>eudicotyledons</taxon>
        <taxon>Gunneridae</taxon>
        <taxon>Pentapetalae</taxon>
        <taxon>asterids</taxon>
        <taxon>Ericales</taxon>
        <taxon>Theaceae</taxon>
        <taxon>Camellia</taxon>
    </lineage>
</organism>
<dbReference type="Gene3D" id="3.50.4.10">
    <property type="entry name" value="Hepatocyte Growth Factor"/>
    <property type="match status" value="2"/>
</dbReference>
<feature type="transmembrane region" description="Helical" evidence="21">
    <location>
        <begin position="1252"/>
        <end position="1272"/>
    </location>
</feature>
<feature type="domain" description="Protein kinase" evidence="22">
    <location>
        <begin position="470"/>
        <end position="735"/>
    </location>
</feature>
<evidence type="ECO:0000256" key="9">
    <source>
        <dbReference type="ARBA" id="ARBA00022741"/>
    </source>
</evidence>
<dbReference type="PANTHER" id="PTHR32444">
    <property type="entry name" value="BULB-TYPE LECTIN DOMAIN-CONTAINING PROTEIN"/>
    <property type="match status" value="1"/>
</dbReference>
<dbReference type="Pfam" id="PF01453">
    <property type="entry name" value="B_lectin"/>
    <property type="match status" value="2"/>
</dbReference>
<evidence type="ECO:0000256" key="19">
    <source>
        <dbReference type="PROSITE-ProRule" id="PRU10141"/>
    </source>
</evidence>
<evidence type="ECO:0000256" key="2">
    <source>
        <dbReference type="ARBA" id="ARBA00008171"/>
    </source>
</evidence>
<comment type="catalytic activity">
    <reaction evidence="18">
        <text>L-seryl-[protein] + ATP = O-phospho-L-seryl-[protein] + ADP + H(+)</text>
        <dbReference type="Rhea" id="RHEA:17989"/>
        <dbReference type="Rhea" id="RHEA-COMP:9863"/>
        <dbReference type="Rhea" id="RHEA-COMP:11604"/>
        <dbReference type="ChEBI" id="CHEBI:15378"/>
        <dbReference type="ChEBI" id="CHEBI:29999"/>
        <dbReference type="ChEBI" id="CHEBI:30616"/>
        <dbReference type="ChEBI" id="CHEBI:83421"/>
        <dbReference type="ChEBI" id="CHEBI:456216"/>
        <dbReference type="EC" id="2.7.11.1"/>
    </reaction>
</comment>
<dbReference type="InterPro" id="IPR003609">
    <property type="entry name" value="Pan_app"/>
</dbReference>
<evidence type="ECO:0000259" key="22">
    <source>
        <dbReference type="PROSITE" id="PS50011"/>
    </source>
</evidence>
<dbReference type="InterPro" id="IPR011009">
    <property type="entry name" value="Kinase-like_dom_sf"/>
</dbReference>
<feature type="domain" description="Protein kinase" evidence="22">
    <location>
        <begin position="1320"/>
        <end position="1565"/>
    </location>
</feature>
<keyword evidence="10" id="KW-0418">Kinase</keyword>
<dbReference type="Pfam" id="PF11883">
    <property type="entry name" value="DUF3403"/>
    <property type="match status" value="1"/>
</dbReference>
<dbReference type="CDD" id="cd01098">
    <property type="entry name" value="PAN_AP_plant"/>
    <property type="match status" value="2"/>
</dbReference>
<keyword evidence="15" id="KW-0675">Receptor</keyword>
<comment type="catalytic activity">
    <reaction evidence="17">
        <text>L-threonyl-[protein] + ATP = O-phospho-L-threonyl-[protein] + ADP + H(+)</text>
        <dbReference type="Rhea" id="RHEA:46608"/>
        <dbReference type="Rhea" id="RHEA-COMP:11060"/>
        <dbReference type="Rhea" id="RHEA-COMP:11605"/>
        <dbReference type="ChEBI" id="CHEBI:15378"/>
        <dbReference type="ChEBI" id="CHEBI:30013"/>
        <dbReference type="ChEBI" id="CHEBI:30616"/>
        <dbReference type="ChEBI" id="CHEBI:61977"/>
        <dbReference type="ChEBI" id="CHEBI:456216"/>
        <dbReference type="EC" id="2.7.11.1"/>
    </reaction>
</comment>
<evidence type="ECO:0000256" key="5">
    <source>
        <dbReference type="ARBA" id="ARBA00022553"/>
    </source>
</evidence>
<accession>A0A4S4DT93</accession>